<evidence type="ECO:0000313" key="3">
    <source>
        <dbReference type="Proteomes" id="UP000284605"/>
    </source>
</evidence>
<keyword evidence="3" id="KW-1185">Reference proteome</keyword>
<dbReference type="Proteomes" id="UP000284605">
    <property type="component" value="Unassembled WGS sequence"/>
</dbReference>
<name>A0A418WFY1_9PROT</name>
<sequence>MTKLFFGLLAGLIFGAGLALAGMTDPAVVIGFLDVAGAWNPALLFVMGVGVVVTFIGYRLVLRRKAPLLADRFILPTATVIDRDLVLGAALFGIGWGLAGYCPGPALASLAAGRIELIAFVAAAAFGTIGVRALRRPQ</sequence>
<keyword evidence="1" id="KW-0812">Transmembrane</keyword>
<dbReference type="InterPro" id="IPR046513">
    <property type="entry name" value="DUF6691"/>
</dbReference>
<accession>A0A418WFY1</accession>
<reference evidence="2 3" key="1">
    <citation type="submission" date="2018-09" db="EMBL/GenBank/DDBJ databases">
        <authorList>
            <person name="Zhu H."/>
        </authorList>
    </citation>
    <scope>NUCLEOTIDE SEQUENCE [LARGE SCALE GENOMIC DNA]</scope>
    <source>
        <strain evidence="2 3">K1W22B-8</strain>
    </source>
</reference>
<keyword evidence="1" id="KW-1133">Transmembrane helix</keyword>
<proteinExistence type="predicted"/>
<organism evidence="2 3">
    <name type="scientific">Oleomonas cavernae</name>
    <dbReference type="NCBI Taxonomy" id="2320859"/>
    <lineage>
        <taxon>Bacteria</taxon>
        <taxon>Pseudomonadati</taxon>
        <taxon>Pseudomonadota</taxon>
        <taxon>Alphaproteobacteria</taxon>
        <taxon>Acetobacterales</taxon>
        <taxon>Acetobacteraceae</taxon>
        <taxon>Oleomonas</taxon>
    </lineage>
</organism>
<evidence type="ECO:0000313" key="2">
    <source>
        <dbReference type="EMBL" id="RJF88935.1"/>
    </source>
</evidence>
<gene>
    <name evidence="2" type="ORF">D3874_19755</name>
</gene>
<feature type="transmembrane region" description="Helical" evidence="1">
    <location>
        <begin position="111"/>
        <end position="134"/>
    </location>
</feature>
<keyword evidence="1" id="KW-0472">Membrane</keyword>
<dbReference type="AlphaFoldDB" id="A0A418WFY1"/>
<comment type="caution">
    <text evidence="2">The sequence shown here is derived from an EMBL/GenBank/DDBJ whole genome shotgun (WGS) entry which is preliminary data.</text>
</comment>
<dbReference type="EMBL" id="QYUK01000011">
    <property type="protein sequence ID" value="RJF88935.1"/>
    <property type="molecule type" value="Genomic_DNA"/>
</dbReference>
<dbReference type="Pfam" id="PF20398">
    <property type="entry name" value="DUF6691"/>
    <property type="match status" value="1"/>
</dbReference>
<dbReference type="RefSeq" id="WP_119779952.1">
    <property type="nucleotide sequence ID" value="NZ_QYUK01000011.1"/>
</dbReference>
<protein>
    <submittedName>
        <fullName evidence="2">YeeE/YedE family protein</fullName>
    </submittedName>
</protein>
<dbReference type="OrthoDB" id="9790409at2"/>
<evidence type="ECO:0000256" key="1">
    <source>
        <dbReference type="SAM" id="Phobius"/>
    </source>
</evidence>
<feature type="transmembrane region" description="Helical" evidence="1">
    <location>
        <begin position="73"/>
        <end position="99"/>
    </location>
</feature>
<feature type="transmembrane region" description="Helical" evidence="1">
    <location>
        <begin position="37"/>
        <end position="61"/>
    </location>
</feature>